<dbReference type="AlphaFoldDB" id="A0A9Q0Y961"/>
<evidence type="ECO:0000313" key="1">
    <source>
        <dbReference type="EMBL" id="KAJ7345747.1"/>
    </source>
</evidence>
<reference evidence="1" key="1">
    <citation type="journal article" date="2023" name="DNA Res.">
        <title>Chromosome-level genome assembly of Phrynocephalus forsythii using third-generation DNA sequencing and Hi-C analysis.</title>
        <authorList>
            <person name="Qi Y."/>
            <person name="Zhao W."/>
            <person name="Zhao Y."/>
            <person name="Niu C."/>
            <person name="Cao S."/>
            <person name="Zhang Y."/>
        </authorList>
    </citation>
    <scope>NUCLEOTIDE SEQUENCE</scope>
    <source>
        <tissue evidence="1">Muscle</tissue>
    </source>
</reference>
<protein>
    <submittedName>
        <fullName evidence="1">Uncharacterized protein</fullName>
    </submittedName>
</protein>
<dbReference type="EMBL" id="JAPFRF010000001">
    <property type="protein sequence ID" value="KAJ7345747.1"/>
    <property type="molecule type" value="Genomic_DNA"/>
</dbReference>
<organism evidence="1 2">
    <name type="scientific">Phrynocephalus forsythii</name>
    <dbReference type="NCBI Taxonomy" id="171643"/>
    <lineage>
        <taxon>Eukaryota</taxon>
        <taxon>Metazoa</taxon>
        <taxon>Chordata</taxon>
        <taxon>Craniata</taxon>
        <taxon>Vertebrata</taxon>
        <taxon>Euteleostomi</taxon>
        <taxon>Lepidosauria</taxon>
        <taxon>Squamata</taxon>
        <taxon>Bifurcata</taxon>
        <taxon>Unidentata</taxon>
        <taxon>Episquamata</taxon>
        <taxon>Toxicofera</taxon>
        <taxon>Iguania</taxon>
        <taxon>Acrodonta</taxon>
        <taxon>Agamidae</taxon>
        <taxon>Agaminae</taxon>
        <taxon>Phrynocephalus</taxon>
    </lineage>
</organism>
<proteinExistence type="predicted"/>
<dbReference type="Proteomes" id="UP001142489">
    <property type="component" value="Unassembled WGS sequence"/>
</dbReference>
<feature type="non-terminal residue" evidence="1">
    <location>
        <position position="79"/>
    </location>
</feature>
<evidence type="ECO:0000313" key="2">
    <source>
        <dbReference type="Proteomes" id="UP001142489"/>
    </source>
</evidence>
<sequence length="79" mass="9030">MLSICHRDEIKLFLEVQGKRDLVAYLNEDAQKKRVAYLADVLDQLNKLNLKLQGQETHMIQFQKKSSGICVPAAKLMAE</sequence>
<name>A0A9Q0Y961_9SAUR</name>
<comment type="caution">
    <text evidence="1">The sequence shown here is derived from an EMBL/GenBank/DDBJ whole genome shotgun (WGS) entry which is preliminary data.</text>
</comment>
<keyword evidence="2" id="KW-1185">Reference proteome</keyword>
<gene>
    <name evidence="1" type="ORF">JRQ81_001697</name>
</gene>
<dbReference type="OrthoDB" id="6144063at2759"/>
<accession>A0A9Q0Y961</accession>